<name>B0SKA2_LEPBP</name>
<proteinExistence type="predicted"/>
<evidence type="ECO:0000256" key="4">
    <source>
        <dbReference type="ARBA" id="ARBA00023136"/>
    </source>
</evidence>
<feature type="transmembrane region" description="Helical" evidence="5">
    <location>
        <begin position="236"/>
        <end position="259"/>
    </location>
</feature>
<evidence type="ECO:0000256" key="2">
    <source>
        <dbReference type="ARBA" id="ARBA00022692"/>
    </source>
</evidence>
<dbReference type="AlphaFoldDB" id="B0SKA2"/>
<evidence type="ECO:0000256" key="5">
    <source>
        <dbReference type="SAM" id="Phobius"/>
    </source>
</evidence>
<keyword evidence="4 5" id="KW-0472">Membrane</keyword>
<evidence type="ECO:0000313" key="6">
    <source>
        <dbReference type="EMBL" id="ABZ96349.1"/>
    </source>
</evidence>
<organism evidence="6 7">
    <name type="scientific">Leptospira biflexa serovar Patoc (strain Patoc 1 / ATCC 23582 / Paris)</name>
    <dbReference type="NCBI Taxonomy" id="456481"/>
    <lineage>
        <taxon>Bacteria</taxon>
        <taxon>Pseudomonadati</taxon>
        <taxon>Spirochaetota</taxon>
        <taxon>Spirochaetia</taxon>
        <taxon>Leptospirales</taxon>
        <taxon>Leptospiraceae</taxon>
        <taxon>Leptospira</taxon>
    </lineage>
</organism>
<dbReference type="GO" id="GO:0005524">
    <property type="term" value="F:ATP binding"/>
    <property type="evidence" value="ECO:0007669"/>
    <property type="project" value="InterPro"/>
</dbReference>
<evidence type="ECO:0000256" key="3">
    <source>
        <dbReference type="ARBA" id="ARBA00022989"/>
    </source>
</evidence>
<dbReference type="HOGENOM" id="CLU_936257_0_0_12"/>
<evidence type="ECO:0000256" key="1">
    <source>
        <dbReference type="ARBA" id="ARBA00004651"/>
    </source>
</evidence>
<dbReference type="GO" id="GO:0005886">
    <property type="term" value="C:plasma membrane"/>
    <property type="evidence" value="ECO:0007669"/>
    <property type="project" value="UniProtKB-SubCell"/>
</dbReference>
<accession>B0SKA2</accession>
<evidence type="ECO:0000313" key="7">
    <source>
        <dbReference type="Proteomes" id="UP000001847"/>
    </source>
</evidence>
<keyword evidence="2 5" id="KW-0812">Transmembrane</keyword>
<gene>
    <name evidence="6" type="ordered locus">LEPBI_I0204</name>
</gene>
<comment type="subcellular location">
    <subcellularLocation>
        <location evidence="1">Cell membrane</location>
        <topology evidence="1">Multi-pass membrane protein</topology>
    </subcellularLocation>
</comment>
<reference evidence="6 7" key="1">
    <citation type="journal article" date="2008" name="PLoS ONE">
        <title>Genome sequence of the saprophyte Leptospira biflexa provides insights into the evolution of Leptospira and the pathogenesis of leptospirosis.</title>
        <authorList>
            <person name="Picardeau M."/>
            <person name="Bulach D.M."/>
            <person name="Bouchier C."/>
            <person name="Zuerner R.L."/>
            <person name="Zidane N."/>
            <person name="Wilson P.J."/>
            <person name="Creno S."/>
            <person name="Kuczek E.S."/>
            <person name="Bommezzadri S."/>
            <person name="Davis J.C."/>
            <person name="McGrath A."/>
            <person name="Johnson M.J."/>
            <person name="Boursaux-Eude C."/>
            <person name="Seemann T."/>
            <person name="Rouy Z."/>
            <person name="Coppel R.L."/>
            <person name="Rood J.I."/>
            <person name="Lajus A."/>
            <person name="Davies J.K."/>
            <person name="Medigue C."/>
            <person name="Adler B."/>
        </authorList>
    </citation>
    <scope>NUCLEOTIDE SEQUENCE [LARGE SCALE GENOMIC DNA]</scope>
    <source>
        <strain evidence="7">Patoc 1 / ATCC 23582 / Paris</strain>
    </source>
</reference>
<dbReference type="Proteomes" id="UP000001847">
    <property type="component" value="Chromosome I"/>
</dbReference>
<protein>
    <submittedName>
        <fullName evidence="6">Putative ABC-type transport system</fullName>
    </submittedName>
</protein>
<sequence>MLKLLQSLVRHFRNQLFKAKETELPIRLSRGESLAQSILDFLAESLSIQSVPSQIMEGFRSLRSKFPHEAKLEFLDYLIAASHQYQIKLNFVQKSILDIRTYITKDAPFLFQIKSKDLGLPEIYAIIGYHASSYLIRPLHNYVGEEEWVSEKDFLKLFGIKTTKDEVDWIVAEPTFPFSSQKEIHSTSSALKNAIKQIYHLIRIESKDVWIVFIYGIGIGILSLVVPVATSSLVNIVAFGVLLQPVIILTLLVVFFLGFAGAMQTIQIYVVEILQRRVLFGSQRNLPFGFQGSAKMP</sequence>
<feature type="transmembrane region" description="Helical" evidence="5">
    <location>
        <begin position="209"/>
        <end position="230"/>
    </location>
</feature>
<dbReference type="SUPFAM" id="SSF90123">
    <property type="entry name" value="ABC transporter transmembrane region"/>
    <property type="match status" value="1"/>
</dbReference>
<dbReference type="KEGG" id="lbi:LEPBI_I0204"/>
<dbReference type="InterPro" id="IPR036640">
    <property type="entry name" value="ABC1_TM_sf"/>
</dbReference>
<dbReference type="EMBL" id="CP000786">
    <property type="protein sequence ID" value="ABZ96349.1"/>
    <property type="molecule type" value="Genomic_DNA"/>
</dbReference>
<keyword evidence="3 5" id="KW-1133">Transmembrane helix</keyword>
<keyword evidence="7" id="KW-1185">Reference proteome</keyword>
<dbReference type="STRING" id="456481.LEPBI_I0204"/>
<dbReference type="RefSeq" id="WP_012387237.1">
    <property type="nucleotide sequence ID" value="NC_010602.1"/>
</dbReference>